<keyword evidence="2" id="KW-1133">Transmembrane helix</keyword>
<feature type="compositionally biased region" description="Basic and acidic residues" evidence="1">
    <location>
        <begin position="193"/>
        <end position="203"/>
    </location>
</feature>
<proteinExistence type="predicted"/>
<protein>
    <recommendedName>
        <fullName evidence="5">PH domain-containing protein</fullName>
    </recommendedName>
</protein>
<organism evidence="3 4">
    <name type="scientific">Qipengyuania polymorpha</name>
    <dbReference type="NCBI Taxonomy" id="2867234"/>
    <lineage>
        <taxon>Bacteria</taxon>
        <taxon>Pseudomonadati</taxon>
        <taxon>Pseudomonadota</taxon>
        <taxon>Alphaproteobacteria</taxon>
        <taxon>Sphingomonadales</taxon>
        <taxon>Erythrobacteraceae</taxon>
        <taxon>Qipengyuania</taxon>
    </lineage>
</organism>
<keyword evidence="2" id="KW-0812">Transmembrane</keyword>
<evidence type="ECO:0008006" key="5">
    <source>
        <dbReference type="Google" id="ProtNLM"/>
    </source>
</evidence>
<reference evidence="3 4" key="1">
    <citation type="submission" date="2021-08" db="EMBL/GenBank/DDBJ databases">
        <title>Comparative Genomics Analysis of the Genus Qipengyuania Reveals Extensive Genetic Diversity and Metabolic Versatility, Including the Description of Fifteen Novel Species.</title>
        <authorList>
            <person name="Liu Y."/>
        </authorList>
    </citation>
    <scope>NUCLEOTIDE SEQUENCE [LARGE SCALE GENOMIC DNA]</scope>
    <source>
        <strain evidence="3 4">1NDH17</strain>
    </source>
</reference>
<evidence type="ECO:0000313" key="3">
    <source>
        <dbReference type="EMBL" id="MBX7457701.1"/>
    </source>
</evidence>
<keyword evidence="2" id="KW-0472">Membrane</keyword>
<sequence length="225" mass="24580">MITQIRYSVPYLAALALVFTVLIVTGASIAGRPWGENAFVGAVFILFGVLGLPTMVRYLFSGGVVLEYDHSFVTYHGVFGSKTLHWCQVKRMKITVQGGRDSNRVLKLEGPFSVFGSASIHERLLRQEHRPLEALHDELLAAFEGDHAENPLSDAELADVLRNGLKADRQKGANEPPFPSEAGAPELTPVAKRQPDAMPDTRSRGVIGEVPGAMPGKRGFFGRRN</sequence>
<name>A0ABS7IW17_9SPHN</name>
<dbReference type="Proteomes" id="UP000783253">
    <property type="component" value="Unassembled WGS sequence"/>
</dbReference>
<evidence type="ECO:0000256" key="2">
    <source>
        <dbReference type="SAM" id="Phobius"/>
    </source>
</evidence>
<accession>A0ABS7IW17</accession>
<dbReference type="RefSeq" id="WP_221573141.1">
    <property type="nucleotide sequence ID" value="NZ_JAIGNK010000002.1"/>
</dbReference>
<feature type="region of interest" description="Disordered" evidence="1">
    <location>
        <begin position="169"/>
        <end position="225"/>
    </location>
</feature>
<dbReference type="EMBL" id="JAIGNK010000002">
    <property type="protein sequence ID" value="MBX7457701.1"/>
    <property type="molecule type" value="Genomic_DNA"/>
</dbReference>
<feature type="transmembrane region" description="Helical" evidence="2">
    <location>
        <begin position="38"/>
        <end position="60"/>
    </location>
</feature>
<gene>
    <name evidence="3" type="ORF">K3152_05540</name>
</gene>
<keyword evidence="4" id="KW-1185">Reference proteome</keyword>
<feature type="transmembrane region" description="Helical" evidence="2">
    <location>
        <begin position="12"/>
        <end position="32"/>
    </location>
</feature>
<evidence type="ECO:0000313" key="4">
    <source>
        <dbReference type="Proteomes" id="UP000783253"/>
    </source>
</evidence>
<comment type="caution">
    <text evidence="3">The sequence shown here is derived from an EMBL/GenBank/DDBJ whole genome shotgun (WGS) entry which is preliminary data.</text>
</comment>
<evidence type="ECO:0000256" key="1">
    <source>
        <dbReference type="SAM" id="MobiDB-lite"/>
    </source>
</evidence>